<dbReference type="Proteomes" id="UP001187192">
    <property type="component" value="Unassembled WGS sequence"/>
</dbReference>
<keyword evidence="3" id="KW-1185">Reference proteome</keyword>
<accession>A0AA88CTA8</accession>
<name>A0AA88CTA8_FICCA</name>
<feature type="chain" id="PRO_5041658656" evidence="1">
    <location>
        <begin position="28"/>
        <end position="147"/>
    </location>
</feature>
<dbReference type="AlphaFoldDB" id="A0AA88CTA8"/>
<protein>
    <submittedName>
        <fullName evidence="2">Uncharacterized protein</fullName>
    </submittedName>
</protein>
<evidence type="ECO:0000313" key="3">
    <source>
        <dbReference type="Proteomes" id="UP001187192"/>
    </source>
</evidence>
<comment type="caution">
    <text evidence="2">The sequence shown here is derived from an EMBL/GenBank/DDBJ whole genome shotgun (WGS) entry which is preliminary data.</text>
</comment>
<evidence type="ECO:0000313" key="2">
    <source>
        <dbReference type="EMBL" id="GMN28872.1"/>
    </source>
</evidence>
<reference evidence="2" key="1">
    <citation type="submission" date="2023-07" db="EMBL/GenBank/DDBJ databases">
        <title>draft genome sequence of fig (Ficus carica).</title>
        <authorList>
            <person name="Takahashi T."/>
            <person name="Nishimura K."/>
        </authorList>
    </citation>
    <scope>NUCLEOTIDE SEQUENCE</scope>
</reference>
<gene>
    <name evidence="2" type="ORF">TIFTF001_044285</name>
</gene>
<feature type="signal peptide" evidence="1">
    <location>
        <begin position="1"/>
        <end position="27"/>
    </location>
</feature>
<dbReference type="EMBL" id="BTGU01003236">
    <property type="protein sequence ID" value="GMN28872.1"/>
    <property type="molecule type" value="Genomic_DNA"/>
</dbReference>
<sequence>MMKTRSNSKLLPLPKLACLFWLPVVVLKPEKEDPVGLASDGRLVTGRLAGLLLHFKIRWLRRVAYSNSWQTGYYAYSTYSDCDTIKLPAPIHVRAYLYAETSRSIKKDSYPGSETRSACSYKSSYGVSLTPTKAHLIPESGSLRRPL</sequence>
<organism evidence="2 3">
    <name type="scientific">Ficus carica</name>
    <name type="common">Common fig</name>
    <dbReference type="NCBI Taxonomy" id="3494"/>
    <lineage>
        <taxon>Eukaryota</taxon>
        <taxon>Viridiplantae</taxon>
        <taxon>Streptophyta</taxon>
        <taxon>Embryophyta</taxon>
        <taxon>Tracheophyta</taxon>
        <taxon>Spermatophyta</taxon>
        <taxon>Magnoliopsida</taxon>
        <taxon>eudicotyledons</taxon>
        <taxon>Gunneridae</taxon>
        <taxon>Pentapetalae</taxon>
        <taxon>rosids</taxon>
        <taxon>fabids</taxon>
        <taxon>Rosales</taxon>
        <taxon>Moraceae</taxon>
        <taxon>Ficeae</taxon>
        <taxon>Ficus</taxon>
    </lineage>
</organism>
<proteinExistence type="predicted"/>
<keyword evidence="1" id="KW-0732">Signal</keyword>
<evidence type="ECO:0000256" key="1">
    <source>
        <dbReference type="SAM" id="SignalP"/>
    </source>
</evidence>